<evidence type="ECO:0000313" key="1">
    <source>
        <dbReference type="EMBL" id="CAF4415133.1"/>
    </source>
</evidence>
<accession>A0A8S2VWB6</accession>
<feature type="non-terminal residue" evidence="1">
    <location>
        <position position="152"/>
    </location>
</feature>
<proteinExistence type="predicted"/>
<reference evidence="1" key="1">
    <citation type="submission" date="2021-02" db="EMBL/GenBank/DDBJ databases">
        <authorList>
            <person name="Nowell W R."/>
        </authorList>
    </citation>
    <scope>NUCLEOTIDE SEQUENCE</scope>
</reference>
<gene>
    <name evidence="1" type="ORF">TMI583_LOCUS44180</name>
</gene>
<name>A0A8S2VWB6_9BILA</name>
<protein>
    <submittedName>
        <fullName evidence="1">Uncharacterized protein</fullName>
    </submittedName>
</protein>
<evidence type="ECO:0000313" key="2">
    <source>
        <dbReference type="Proteomes" id="UP000682733"/>
    </source>
</evidence>
<dbReference type="Proteomes" id="UP000682733">
    <property type="component" value="Unassembled WGS sequence"/>
</dbReference>
<dbReference type="AlphaFoldDB" id="A0A8S2VWB6"/>
<sequence length="152" mass="17546">MHAFARSSKTEIKKEHHHVTIKLFAILLNCNIIFDALRLFKTISSIYGGPSQTNVDKAIELLVPVTDVLDFDLKEFLKDDTDDDLDELSPVDDLLESSDPIIHQSPFSIIAREQIPFLQKALSEHSKLLILPTNPYYSKKVIDLFYRWWAYL</sequence>
<comment type="caution">
    <text evidence="1">The sequence shown here is derived from an EMBL/GenBank/DDBJ whole genome shotgun (WGS) entry which is preliminary data.</text>
</comment>
<dbReference type="EMBL" id="CAJOBA010075449">
    <property type="protein sequence ID" value="CAF4415133.1"/>
    <property type="molecule type" value="Genomic_DNA"/>
</dbReference>
<organism evidence="1 2">
    <name type="scientific">Didymodactylos carnosus</name>
    <dbReference type="NCBI Taxonomy" id="1234261"/>
    <lineage>
        <taxon>Eukaryota</taxon>
        <taxon>Metazoa</taxon>
        <taxon>Spiralia</taxon>
        <taxon>Gnathifera</taxon>
        <taxon>Rotifera</taxon>
        <taxon>Eurotatoria</taxon>
        <taxon>Bdelloidea</taxon>
        <taxon>Philodinida</taxon>
        <taxon>Philodinidae</taxon>
        <taxon>Didymodactylos</taxon>
    </lineage>
</organism>